<gene>
    <name evidence="1" type="ORF">HCN44_005501</name>
</gene>
<dbReference type="AlphaFoldDB" id="A0A834Y4V5"/>
<organism evidence="1 2">
    <name type="scientific">Aphidius gifuensis</name>
    <name type="common">Parasitoid wasp</name>
    <dbReference type="NCBI Taxonomy" id="684658"/>
    <lineage>
        <taxon>Eukaryota</taxon>
        <taxon>Metazoa</taxon>
        <taxon>Ecdysozoa</taxon>
        <taxon>Arthropoda</taxon>
        <taxon>Hexapoda</taxon>
        <taxon>Insecta</taxon>
        <taxon>Pterygota</taxon>
        <taxon>Neoptera</taxon>
        <taxon>Endopterygota</taxon>
        <taxon>Hymenoptera</taxon>
        <taxon>Apocrita</taxon>
        <taxon>Ichneumonoidea</taxon>
        <taxon>Braconidae</taxon>
        <taxon>Aphidiinae</taxon>
        <taxon>Aphidius</taxon>
    </lineage>
</organism>
<dbReference type="EMBL" id="JACMRX010000001">
    <property type="protein sequence ID" value="KAF7997224.1"/>
    <property type="molecule type" value="Genomic_DNA"/>
</dbReference>
<protein>
    <submittedName>
        <fullName evidence="1">Uncharacterized protein</fullName>
    </submittedName>
</protein>
<comment type="caution">
    <text evidence="1">The sequence shown here is derived from an EMBL/GenBank/DDBJ whole genome shotgun (WGS) entry which is preliminary data.</text>
</comment>
<proteinExistence type="predicted"/>
<evidence type="ECO:0000313" key="2">
    <source>
        <dbReference type="Proteomes" id="UP000639338"/>
    </source>
</evidence>
<reference evidence="1 2" key="1">
    <citation type="submission" date="2020-08" db="EMBL/GenBank/DDBJ databases">
        <title>Aphidius gifuensis genome sequencing and assembly.</title>
        <authorList>
            <person name="Du Z."/>
        </authorList>
    </citation>
    <scope>NUCLEOTIDE SEQUENCE [LARGE SCALE GENOMIC DNA]</scope>
    <source>
        <strain evidence="1">YNYX2018</strain>
        <tissue evidence="1">Adults</tissue>
    </source>
</reference>
<dbReference type="Proteomes" id="UP000639338">
    <property type="component" value="Unassembled WGS sequence"/>
</dbReference>
<evidence type="ECO:0000313" key="1">
    <source>
        <dbReference type="EMBL" id="KAF7997224.1"/>
    </source>
</evidence>
<sequence length="74" mass="8335">MAKKMTKVLMLVDKTHNDESCIKIISPPPPTTTTTTILITPPESAINFRINNKDIQTSFTKIFEDDVTQKNSIQ</sequence>
<accession>A0A834Y4V5</accession>
<keyword evidence="2" id="KW-1185">Reference proteome</keyword>
<name>A0A834Y4V5_APHGI</name>